<feature type="transmembrane region" description="Helical" evidence="8">
    <location>
        <begin position="87"/>
        <end position="107"/>
    </location>
</feature>
<comment type="subcellular location">
    <subcellularLocation>
        <location evidence="8">Cell membrane</location>
        <topology evidence="8">Multi-pass membrane protein</topology>
    </subcellularLocation>
    <subcellularLocation>
        <location evidence="1">Membrane</location>
        <topology evidence="1">Multi-pass membrane protein</topology>
    </subcellularLocation>
</comment>
<sequence length="210" mass="24787">MVLTEVTGRRMKSHARWWLVFLLPMLPLVWLVDRALALDLGADPAQAIVQFTGIWTLRLLWITLAITPLRRIFHWGWLQRYRRMMGLYALFYAIVHLLAFATFILGWRPDLLLRELSERPYIIVGTLALLLLIPLGVTSTRGMQRRLGPKWAKLHRLVYLIALLAMLHFIWQIRSSFQEQLIYGLILAWLLGYRLWKRHRAPVRKPSRMA</sequence>
<dbReference type="HAMAP" id="MF_01207">
    <property type="entry name" value="MsrQ"/>
    <property type="match status" value="1"/>
</dbReference>
<dbReference type="RefSeq" id="WP_379909514.1">
    <property type="nucleotide sequence ID" value="NZ_JBHSWE010000001.1"/>
</dbReference>
<keyword evidence="6 8" id="KW-0408">Iron</keyword>
<comment type="caution">
    <text evidence="8">Lacks conserved residue(s) required for the propagation of feature annotation.</text>
</comment>
<evidence type="ECO:0000256" key="7">
    <source>
        <dbReference type="ARBA" id="ARBA00023136"/>
    </source>
</evidence>
<evidence type="ECO:0000259" key="9">
    <source>
        <dbReference type="Pfam" id="PF01794"/>
    </source>
</evidence>
<comment type="similarity">
    <text evidence="8">Belongs to the MsrQ family.</text>
</comment>
<dbReference type="Proteomes" id="UP001596422">
    <property type="component" value="Unassembled WGS sequence"/>
</dbReference>
<keyword evidence="2 8" id="KW-0813">Transport</keyword>
<dbReference type="EMBL" id="JBHSWE010000001">
    <property type="protein sequence ID" value="MFC6671011.1"/>
    <property type="molecule type" value="Genomic_DNA"/>
</dbReference>
<feature type="transmembrane region" description="Helical" evidence="8">
    <location>
        <begin position="180"/>
        <end position="196"/>
    </location>
</feature>
<keyword evidence="8" id="KW-0249">Electron transport</keyword>
<comment type="function">
    <text evidence="8">Part of the MsrPQ system that repairs oxidized periplasmic proteins containing methionine sulfoxide residues (Met-O), using respiratory chain electrons. Thus protects these proteins from oxidative-stress damage caused by reactive species of oxygen and chlorine generated by the host defense mechanisms. MsrPQ is essential for the maintenance of envelope integrity under bleach stress, rescuing a wide series of structurally unrelated periplasmic proteins from methionine oxidation. MsrQ provides electrons for reduction to the reductase catalytic subunit MsrP, using the quinone pool of the respiratory chain.</text>
</comment>
<keyword evidence="7 8" id="KW-0472">Membrane</keyword>
<keyword evidence="3 8" id="KW-0349">Heme</keyword>
<reference evidence="11" key="1">
    <citation type="journal article" date="2019" name="Int. J. Syst. Evol. Microbiol.">
        <title>The Global Catalogue of Microorganisms (GCM) 10K type strain sequencing project: providing services to taxonomists for standard genome sequencing and annotation.</title>
        <authorList>
            <consortium name="The Broad Institute Genomics Platform"/>
            <consortium name="The Broad Institute Genome Sequencing Center for Infectious Disease"/>
            <person name="Wu L."/>
            <person name="Ma J."/>
        </authorList>
    </citation>
    <scope>NUCLEOTIDE SEQUENCE [LARGE SCALE GENOMIC DNA]</scope>
    <source>
        <strain evidence="11">NBRC 111756</strain>
    </source>
</reference>
<feature type="transmembrane region" description="Helical" evidence="8">
    <location>
        <begin position="47"/>
        <end position="66"/>
    </location>
</feature>
<evidence type="ECO:0000313" key="10">
    <source>
        <dbReference type="EMBL" id="MFC6671011.1"/>
    </source>
</evidence>
<keyword evidence="8" id="KW-0479">Metal-binding</keyword>
<evidence type="ECO:0000313" key="11">
    <source>
        <dbReference type="Proteomes" id="UP001596422"/>
    </source>
</evidence>
<evidence type="ECO:0000256" key="6">
    <source>
        <dbReference type="ARBA" id="ARBA00023004"/>
    </source>
</evidence>
<organism evidence="10 11">
    <name type="scientific">Marinobacterium aestuariivivens</name>
    <dbReference type="NCBI Taxonomy" id="1698799"/>
    <lineage>
        <taxon>Bacteria</taxon>
        <taxon>Pseudomonadati</taxon>
        <taxon>Pseudomonadota</taxon>
        <taxon>Gammaproteobacteria</taxon>
        <taxon>Oceanospirillales</taxon>
        <taxon>Oceanospirillaceae</taxon>
        <taxon>Marinobacterium</taxon>
    </lineage>
</organism>
<evidence type="ECO:0000256" key="3">
    <source>
        <dbReference type="ARBA" id="ARBA00022617"/>
    </source>
</evidence>
<keyword evidence="8" id="KW-1003">Cell membrane</keyword>
<feature type="transmembrane region" description="Helical" evidence="8">
    <location>
        <begin position="157"/>
        <end position="174"/>
    </location>
</feature>
<comment type="caution">
    <text evidence="10">The sequence shown here is derived from an EMBL/GenBank/DDBJ whole genome shotgun (WGS) entry which is preliminary data.</text>
</comment>
<dbReference type="InterPro" id="IPR022837">
    <property type="entry name" value="MsrQ-like"/>
</dbReference>
<comment type="cofactor">
    <cofactor evidence="8">
        <name>heme b</name>
        <dbReference type="ChEBI" id="CHEBI:60344"/>
    </cofactor>
    <text evidence="8">Binds 1 heme b (iron(II)-protoporphyrin IX) group per subunit.</text>
</comment>
<proteinExistence type="inferred from homology"/>
<evidence type="ECO:0000256" key="8">
    <source>
        <dbReference type="HAMAP-Rule" id="MF_01207"/>
    </source>
</evidence>
<dbReference type="InterPro" id="IPR013130">
    <property type="entry name" value="Fe3_Rdtase_TM_dom"/>
</dbReference>
<evidence type="ECO:0000256" key="2">
    <source>
        <dbReference type="ARBA" id="ARBA00022448"/>
    </source>
</evidence>
<feature type="domain" description="Ferric oxidoreductase" evidence="9">
    <location>
        <begin position="52"/>
        <end position="165"/>
    </location>
</feature>
<protein>
    <recommendedName>
        <fullName evidence="8">Protein-methionine-sulfoxide reductase heme-binding subunit MsrQ</fullName>
    </recommendedName>
    <alternativeName>
        <fullName evidence="8">Flavocytochrome MsrQ</fullName>
    </alternativeName>
</protein>
<dbReference type="Pfam" id="PF01794">
    <property type="entry name" value="Ferric_reduct"/>
    <property type="match status" value="1"/>
</dbReference>
<keyword evidence="4 8" id="KW-0812">Transmembrane</keyword>
<dbReference type="PANTHER" id="PTHR36964">
    <property type="entry name" value="PROTEIN-METHIONINE-SULFOXIDE REDUCTASE HEME-BINDING SUBUNIT MSRQ"/>
    <property type="match status" value="1"/>
</dbReference>
<comment type="cofactor">
    <cofactor evidence="8">
        <name>FMN</name>
        <dbReference type="ChEBI" id="CHEBI:58210"/>
    </cofactor>
    <text evidence="8">Binds 1 FMN per subunit.</text>
</comment>
<accession>A0ABW2A0K1</accession>
<comment type="subunit">
    <text evidence="8">Heterodimer of a catalytic subunit (MsrP) and a heme-binding subunit (MsrQ).</text>
</comment>
<gene>
    <name evidence="8" type="primary">msrQ</name>
    <name evidence="10" type="ORF">ACFQDL_13760</name>
</gene>
<keyword evidence="8" id="KW-0285">Flavoprotein</keyword>
<dbReference type="PANTHER" id="PTHR36964:SF1">
    <property type="entry name" value="PROTEIN-METHIONINE-SULFOXIDE REDUCTASE HEME-BINDING SUBUNIT MSRQ"/>
    <property type="match status" value="1"/>
</dbReference>
<keyword evidence="5 8" id="KW-1133">Transmembrane helix</keyword>
<keyword evidence="11" id="KW-1185">Reference proteome</keyword>
<feature type="transmembrane region" description="Helical" evidence="8">
    <location>
        <begin position="119"/>
        <end position="137"/>
    </location>
</feature>
<name>A0ABW2A0K1_9GAMM</name>
<keyword evidence="8" id="KW-0288">FMN</keyword>
<evidence type="ECO:0000256" key="5">
    <source>
        <dbReference type="ARBA" id="ARBA00022989"/>
    </source>
</evidence>
<evidence type="ECO:0000256" key="4">
    <source>
        <dbReference type="ARBA" id="ARBA00022692"/>
    </source>
</evidence>
<evidence type="ECO:0000256" key="1">
    <source>
        <dbReference type="ARBA" id="ARBA00004141"/>
    </source>
</evidence>